<dbReference type="HOGENOM" id="CLU_106729_4_0_9"/>
<proteinExistence type="predicted"/>
<evidence type="ECO:0000256" key="3">
    <source>
        <dbReference type="ARBA" id="ARBA00023125"/>
    </source>
</evidence>
<sequence>MNLKGEMGNLEILWDISSKFIKTFITIHATKRDSNLASSLQMLTDEISVVLQKNKRIKRVTLIEVERFFTENKRVLCEIDGEQFEVHKRIYELEKLLPSKLFMRTSSGEIIRINVIRNFELTGKGELRINLKNGKQTYSSRRYAQRIRRNFLK</sequence>
<evidence type="ECO:0000256" key="1">
    <source>
        <dbReference type="ARBA" id="ARBA00022490"/>
    </source>
</evidence>
<gene>
    <name evidence="6" type="ordered locus">PECL_1354</name>
</gene>
<reference evidence="6 7" key="1">
    <citation type="journal article" date="2012" name="J. Bacteriol.">
        <title>Complete Genome Sequence of the Beer Spoilage Organism Pediococcus claussenii ATCC BAA-344T.</title>
        <authorList>
            <person name="Pittet V."/>
            <person name="Abegunde T."/>
            <person name="Marfleet T."/>
            <person name="Haakensen M."/>
            <person name="Morrow K."/>
            <person name="Jayaprakash T."/>
            <person name="Schroeder K."/>
            <person name="Trost B."/>
            <person name="Byrns S."/>
            <person name="Bergsveinson J."/>
            <person name="Kusalik A."/>
            <person name="Ziola B."/>
        </authorList>
    </citation>
    <scope>NUCLEOTIDE SEQUENCE [LARGE SCALE GENOMIC DNA]</scope>
    <source>
        <strain evidence="6 7">ATCC BAA-344</strain>
    </source>
</reference>
<dbReference type="GO" id="GO:0000156">
    <property type="term" value="F:phosphorelay response regulator activity"/>
    <property type="evidence" value="ECO:0007669"/>
    <property type="project" value="InterPro"/>
</dbReference>
<dbReference type="PATRIC" id="fig|701521.8.peg.1259"/>
<dbReference type="PANTHER" id="PTHR37299">
    <property type="entry name" value="TRANSCRIPTIONAL REGULATOR-RELATED"/>
    <property type="match status" value="1"/>
</dbReference>
<keyword evidence="3 6" id="KW-0238">DNA-binding</keyword>
<feature type="domain" description="HTH LytTR-type" evidence="5">
    <location>
        <begin position="49"/>
        <end position="153"/>
    </location>
</feature>
<name>G8PEH1_PEDCP</name>
<dbReference type="AlphaFoldDB" id="G8PEH1"/>
<protein>
    <submittedName>
        <fullName evidence="6">LytTr DNA-binding domain protein</fullName>
    </submittedName>
</protein>
<organism evidence="6 7">
    <name type="scientific">Pediococcus claussenii (strain ATCC BAA-344 / DSM 14800 / JCM 18046 / KCTC 3811 / LMG 21948 / P06)</name>
    <dbReference type="NCBI Taxonomy" id="701521"/>
    <lineage>
        <taxon>Bacteria</taxon>
        <taxon>Bacillati</taxon>
        <taxon>Bacillota</taxon>
        <taxon>Bacilli</taxon>
        <taxon>Lactobacillales</taxon>
        <taxon>Lactobacillaceae</taxon>
        <taxon>Pediococcus</taxon>
    </lineage>
</organism>
<evidence type="ECO:0000256" key="4">
    <source>
        <dbReference type="ARBA" id="ARBA00023163"/>
    </source>
</evidence>
<dbReference type="PANTHER" id="PTHR37299:SF2">
    <property type="entry name" value="HTH LYTTR-TYPE DOMAIN-CONTAINING PROTEIN"/>
    <property type="match status" value="1"/>
</dbReference>
<evidence type="ECO:0000259" key="5">
    <source>
        <dbReference type="PROSITE" id="PS50930"/>
    </source>
</evidence>
<dbReference type="Pfam" id="PF04397">
    <property type="entry name" value="LytTR"/>
    <property type="match status" value="1"/>
</dbReference>
<evidence type="ECO:0000313" key="6">
    <source>
        <dbReference type="EMBL" id="AEV95580.1"/>
    </source>
</evidence>
<evidence type="ECO:0000313" key="7">
    <source>
        <dbReference type="Proteomes" id="UP000005444"/>
    </source>
</evidence>
<dbReference type="eggNOG" id="COG3279">
    <property type="taxonomic scope" value="Bacteria"/>
</dbReference>
<dbReference type="STRING" id="701521.PECL_1354"/>
<evidence type="ECO:0000256" key="2">
    <source>
        <dbReference type="ARBA" id="ARBA00023015"/>
    </source>
</evidence>
<dbReference type="Proteomes" id="UP000005444">
    <property type="component" value="Chromosome"/>
</dbReference>
<keyword evidence="7" id="KW-1185">Reference proteome</keyword>
<keyword evidence="4" id="KW-0804">Transcription</keyword>
<dbReference type="PROSITE" id="PS50930">
    <property type="entry name" value="HTH_LYTTR"/>
    <property type="match status" value="1"/>
</dbReference>
<dbReference type="EMBL" id="CP003137">
    <property type="protein sequence ID" value="AEV95580.1"/>
    <property type="molecule type" value="Genomic_DNA"/>
</dbReference>
<dbReference type="InterPro" id="IPR046947">
    <property type="entry name" value="LytR-like"/>
</dbReference>
<keyword evidence="2" id="KW-0805">Transcription regulation</keyword>
<keyword evidence="1" id="KW-0963">Cytoplasm</keyword>
<accession>G8PEH1</accession>
<dbReference type="SMART" id="SM00850">
    <property type="entry name" value="LytTR"/>
    <property type="match status" value="1"/>
</dbReference>
<dbReference type="InterPro" id="IPR007492">
    <property type="entry name" value="LytTR_DNA-bd_dom"/>
</dbReference>
<dbReference type="KEGG" id="pce:PECL_1354"/>
<dbReference type="GO" id="GO:0003677">
    <property type="term" value="F:DNA binding"/>
    <property type="evidence" value="ECO:0007669"/>
    <property type="project" value="UniProtKB-KW"/>
</dbReference>
<dbReference type="Gene3D" id="2.40.50.1020">
    <property type="entry name" value="LytTr DNA-binding domain"/>
    <property type="match status" value="1"/>
</dbReference>
<dbReference type="RefSeq" id="WP_014215774.1">
    <property type="nucleotide sequence ID" value="NC_016605.1"/>
</dbReference>